<reference evidence="2" key="1">
    <citation type="journal article" date="2019" name="Int. J. Syst. Evol. Microbiol.">
        <title>The Global Catalogue of Microorganisms (GCM) 10K type strain sequencing project: providing services to taxonomists for standard genome sequencing and annotation.</title>
        <authorList>
            <consortium name="The Broad Institute Genomics Platform"/>
            <consortium name="The Broad Institute Genome Sequencing Center for Infectious Disease"/>
            <person name="Wu L."/>
            <person name="Ma J."/>
        </authorList>
    </citation>
    <scope>NUCLEOTIDE SEQUENCE [LARGE SCALE GENOMIC DNA]</scope>
    <source>
        <strain evidence="2">JCM 14309</strain>
    </source>
</reference>
<comment type="caution">
    <text evidence="1">The sequence shown here is derived from an EMBL/GenBank/DDBJ whole genome shotgun (WGS) entry which is preliminary data.</text>
</comment>
<dbReference type="RefSeq" id="WP_344682843.1">
    <property type="nucleotide sequence ID" value="NZ_BAAAVT010000002.1"/>
</dbReference>
<evidence type="ECO:0000313" key="1">
    <source>
        <dbReference type="EMBL" id="GAA3052551.1"/>
    </source>
</evidence>
<sequence>MRHSPPGGDAAAGPGHRRWAFSAGWIPPESTGHEPEFTSRDVLCLLNAEAADACVEVTVHHAAREPVGPYRIRVGAGRVTHVRINDLIDPEAVPLGEPYGLCLVSDVPVVAQLAHLDSRRGSLSTAVTTGVPGD</sequence>
<dbReference type="Proteomes" id="UP001500236">
    <property type="component" value="Unassembled WGS sequence"/>
</dbReference>
<dbReference type="EMBL" id="BAAAVT010000002">
    <property type="protein sequence ID" value="GAA3052551.1"/>
    <property type="molecule type" value="Genomic_DNA"/>
</dbReference>
<dbReference type="SUPFAM" id="SSF89232">
    <property type="entry name" value="Hypothetical protein TM1070"/>
    <property type="match status" value="1"/>
</dbReference>
<organism evidence="1 2">
    <name type="scientific">Nesterenkonia aethiopica</name>
    <dbReference type="NCBI Taxonomy" id="269144"/>
    <lineage>
        <taxon>Bacteria</taxon>
        <taxon>Bacillati</taxon>
        <taxon>Actinomycetota</taxon>
        <taxon>Actinomycetes</taxon>
        <taxon>Micrococcales</taxon>
        <taxon>Micrococcaceae</taxon>
        <taxon>Nesterenkonia</taxon>
    </lineage>
</organism>
<keyword evidence="2" id="KW-1185">Reference proteome</keyword>
<dbReference type="Pfam" id="PF07100">
    <property type="entry name" value="ASRT"/>
    <property type="match status" value="1"/>
</dbReference>
<protein>
    <submittedName>
        <fullName evidence="1">Sensory rhodopsin transducer</fullName>
    </submittedName>
</protein>
<accession>A0ABP6LNT0</accession>
<dbReference type="PIRSF" id="PIRSF008711">
    <property type="entry name" value="UCP008711"/>
    <property type="match status" value="1"/>
</dbReference>
<dbReference type="InterPro" id="IPR036698">
    <property type="entry name" value="TM1070-like_sf"/>
</dbReference>
<dbReference type="Gene3D" id="2.60.290.11">
    <property type="entry name" value="TM1070-like"/>
    <property type="match status" value="1"/>
</dbReference>
<proteinExistence type="predicted"/>
<evidence type="ECO:0000313" key="2">
    <source>
        <dbReference type="Proteomes" id="UP001500236"/>
    </source>
</evidence>
<name>A0ABP6LNT0_9MICC</name>
<dbReference type="InterPro" id="IPR009794">
    <property type="entry name" value="ASRT"/>
</dbReference>
<gene>
    <name evidence="1" type="ORF">GCM10010529_03210</name>
</gene>